<protein>
    <submittedName>
        <fullName evidence="2">Putative secreted protein</fullName>
    </submittedName>
</protein>
<feature type="transmembrane region" description="Helical" evidence="1">
    <location>
        <begin position="30"/>
        <end position="50"/>
    </location>
</feature>
<proteinExistence type="predicted"/>
<dbReference type="EMBL" id="GIFC01002227">
    <property type="protein sequence ID" value="MXU84310.1"/>
    <property type="molecule type" value="Transcribed_RNA"/>
</dbReference>
<sequence>MVLVTVAVLTVILRSPRKRAAPSGVMMRLATASLSCMGSLVVLSLIWPVFGSIRPLNTESASVNSLPVSSFIPILRMNMS</sequence>
<dbReference type="AlphaFoldDB" id="A0A6B0U6K1"/>
<keyword evidence="1" id="KW-0472">Membrane</keyword>
<keyword evidence="1" id="KW-0812">Transmembrane</keyword>
<organism evidence="2">
    <name type="scientific">Ixodes ricinus</name>
    <name type="common">Common tick</name>
    <name type="synonym">Acarus ricinus</name>
    <dbReference type="NCBI Taxonomy" id="34613"/>
    <lineage>
        <taxon>Eukaryota</taxon>
        <taxon>Metazoa</taxon>
        <taxon>Ecdysozoa</taxon>
        <taxon>Arthropoda</taxon>
        <taxon>Chelicerata</taxon>
        <taxon>Arachnida</taxon>
        <taxon>Acari</taxon>
        <taxon>Parasitiformes</taxon>
        <taxon>Ixodida</taxon>
        <taxon>Ixodoidea</taxon>
        <taxon>Ixodidae</taxon>
        <taxon>Ixodinae</taxon>
        <taxon>Ixodes</taxon>
    </lineage>
</organism>
<evidence type="ECO:0000256" key="1">
    <source>
        <dbReference type="SAM" id="Phobius"/>
    </source>
</evidence>
<evidence type="ECO:0000313" key="2">
    <source>
        <dbReference type="EMBL" id="MXU84310.1"/>
    </source>
</evidence>
<name>A0A6B0U6K1_IXORI</name>
<reference evidence="2" key="1">
    <citation type="submission" date="2019-12" db="EMBL/GenBank/DDBJ databases">
        <title>An insight into the sialome of adult female Ixodes ricinus ticks feeding for 6 days.</title>
        <authorList>
            <person name="Perner J."/>
            <person name="Ribeiro J.M.C."/>
        </authorList>
    </citation>
    <scope>NUCLEOTIDE SEQUENCE</scope>
    <source>
        <strain evidence="2">Semi-engorged</strain>
        <tissue evidence="2">Salivary glands</tissue>
    </source>
</reference>
<keyword evidence="1" id="KW-1133">Transmembrane helix</keyword>
<accession>A0A6B0U6K1</accession>